<evidence type="ECO:0000313" key="2">
    <source>
        <dbReference type="Proteomes" id="UP000886595"/>
    </source>
</evidence>
<protein>
    <submittedName>
        <fullName evidence="1">Uncharacterized protein</fullName>
    </submittedName>
</protein>
<accession>A0A8X7SA05</accession>
<proteinExistence type="predicted"/>
<sequence>MGRISCRLKSAERSMLTEDDGFGVDSVCESLIRYQQRLDSVSTKEDWFESPREREIADTERR</sequence>
<dbReference type="EMBL" id="JAAMPC010000007">
    <property type="protein sequence ID" value="KAG2303698.1"/>
    <property type="molecule type" value="Genomic_DNA"/>
</dbReference>
<evidence type="ECO:0000313" key="1">
    <source>
        <dbReference type="EMBL" id="KAG2303698.1"/>
    </source>
</evidence>
<name>A0A8X7SA05_BRACI</name>
<keyword evidence="2" id="KW-1185">Reference proteome</keyword>
<dbReference type="Proteomes" id="UP000886595">
    <property type="component" value="Unassembled WGS sequence"/>
</dbReference>
<dbReference type="AlphaFoldDB" id="A0A8X7SA05"/>
<comment type="caution">
    <text evidence="1">The sequence shown here is derived from an EMBL/GenBank/DDBJ whole genome shotgun (WGS) entry which is preliminary data.</text>
</comment>
<organism evidence="1 2">
    <name type="scientific">Brassica carinata</name>
    <name type="common">Ethiopian mustard</name>
    <name type="synonym">Abyssinian cabbage</name>
    <dbReference type="NCBI Taxonomy" id="52824"/>
    <lineage>
        <taxon>Eukaryota</taxon>
        <taxon>Viridiplantae</taxon>
        <taxon>Streptophyta</taxon>
        <taxon>Embryophyta</taxon>
        <taxon>Tracheophyta</taxon>
        <taxon>Spermatophyta</taxon>
        <taxon>Magnoliopsida</taxon>
        <taxon>eudicotyledons</taxon>
        <taxon>Gunneridae</taxon>
        <taxon>Pentapetalae</taxon>
        <taxon>rosids</taxon>
        <taxon>malvids</taxon>
        <taxon>Brassicales</taxon>
        <taxon>Brassicaceae</taxon>
        <taxon>Brassiceae</taxon>
        <taxon>Brassica</taxon>
    </lineage>
</organism>
<reference evidence="1 2" key="1">
    <citation type="submission" date="2020-02" db="EMBL/GenBank/DDBJ databases">
        <authorList>
            <person name="Ma Q."/>
            <person name="Huang Y."/>
            <person name="Song X."/>
            <person name="Pei D."/>
        </authorList>
    </citation>
    <scope>NUCLEOTIDE SEQUENCE [LARGE SCALE GENOMIC DNA]</scope>
    <source>
        <strain evidence="1">Sxm20200214</strain>
        <tissue evidence="1">Leaf</tissue>
    </source>
</reference>
<gene>
    <name evidence="1" type="ORF">Bca52824_032349</name>
</gene>